<reference evidence="7 8" key="1">
    <citation type="submission" date="2019-12" db="EMBL/GenBank/DDBJ databases">
        <title>Mucilaginibacter sp. HME9299 genome sequencing and assembly.</title>
        <authorList>
            <person name="Kang H."/>
            <person name="Kim H."/>
            <person name="Joh K."/>
        </authorList>
    </citation>
    <scope>NUCLEOTIDE SEQUENCE [LARGE SCALE GENOMIC DNA]</scope>
    <source>
        <strain evidence="7 8">HME9299</strain>
    </source>
</reference>
<dbReference type="OrthoDB" id="9814535at2"/>
<proteinExistence type="predicted"/>
<keyword evidence="4" id="KW-0472">Membrane</keyword>
<accession>A0A6I4I8D0</accession>
<comment type="caution">
    <text evidence="7">The sequence shown here is derived from an EMBL/GenBank/DDBJ whole genome shotgun (WGS) entry which is preliminary data.</text>
</comment>
<evidence type="ECO:0000256" key="4">
    <source>
        <dbReference type="ARBA" id="ARBA00023136"/>
    </source>
</evidence>
<evidence type="ECO:0000313" key="8">
    <source>
        <dbReference type="Proteomes" id="UP000434850"/>
    </source>
</evidence>
<keyword evidence="3" id="KW-0732">Signal</keyword>
<evidence type="ECO:0000256" key="3">
    <source>
        <dbReference type="ARBA" id="ARBA00022729"/>
    </source>
</evidence>
<dbReference type="PANTHER" id="PTHR12815">
    <property type="entry name" value="SORTING AND ASSEMBLY MACHINERY SAMM50 PROTEIN FAMILY MEMBER"/>
    <property type="match status" value="1"/>
</dbReference>
<dbReference type="PANTHER" id="PTHR12815:SF47">
    <property type="entry name" value="TRANSLOCATION AND ASSEMBLY MODULE SUBUNIT TAMA"/>
    <property type="match status" value="1"/>
</dbReference>
<keyword evidence="8" id="KW-1185">Reference proteome</keyword>
<dbReference type="InterPro" id="IPR039910">
    <property type="entry name" value="D15-like"/>
</dbReference>
<dbReference type="EMBL" id="WQLA01000001">
    <property type="protein sequence ID" value="MVN89729.1"/>
    <property type="molecule type" value="Genomic_DNA"/>
</dbReference>
<evidence type="ECO:0000256" key="1">
    <source>
        <dbReference type="ARBA" id="ARBA00004370"/>
    </source>
</evidence>
<keyword evidence="5" id="KW-0998">Cell outer membrane</keyword>
<gene>
    <name evidence="7" type="ORF">GO816_01190</name>
</gene>
<dbReference type="RefSeq" id="WP_157539524.1">
    <property type="nucleotide sequence ID" value="NZ_WQLA01000001.1"/>
</dbReference>
<evidence type="ECO:0000256" key="2">
    <source>
        <dbReference type="ARBA" id="ARBA00022692"/>
    </source>
</evidence>
<keyword evidence="2" id="KW-0812">Transmembrane</keyword>
<dbReference type="InterPro" id="IPR000184">
    <property type="entry name" value="Bac_surfAg_D15"/>
</dbReference>
<dbReference type="PROSITE" id="PS51257">
    <property type="entry name" value="PROKAR_LIPOPROTEIN"/>
    <property type="match status" value="1"/>
</dbReference>
<feature type="domain" description="Bacterial surface antigen (D15)" evidence="6">
    <location>
        <begin position="457"/>
        <end position="753"/>
    </location>
</feature>
<sequence length="755" mass="84555">MIKKSAYTLLTITVIASSCSTTKQLPAGQKLYTGADINFTDKDISKKEQSLIKSDLQSLLRPKPNGKIGPFRFKLWVYQKTRTNKTKGFKHWLNTKFGEAPVLVSAVDLTQNSSILQNRLQNRSYFQAQVTGDTVGKEKVAKAVYSVSAGPSYKYRNIIWPSDSKDPLDTAIAGTSAQTILKKGEAYNLDAIKAERLRIDARVKEKGFYYFAPENLILRVDSTVGNHEIDGYVKVKDEVSERARRIYTIDNIYIYPAYSLRDTSLRLQDKIPYNWYNVIDSRRRRTIRPYVFKNTVLLRPGEVYNRTDHTNSLSRFVELGPYKFVKNRFEDVSADSSKLNVFYFLTQYPKKSLSFDALARTTSANFNGTQVNVNWRHRNAFLGAEALTITLFGSTDGQISGNAGGGNALYQYGAQATLSWPRFISPFNFKADNAYIPRTNLSAGYSIINRSGLYNLSSINGSFGYNWKQSVHKSHELNLLNVTYVKPTNVTQEYTDSIVTTRNPTLKHVIDPQFTFGPSYSYTYTNTTETYRTNSIYYNGRISTSGMLTGLLTGADTIGGNAKKVFGTNFNQYVKLENEIRFFHKLGVKSSFAARFIAGVGIPMGNSTILPYSQQFFIGGANSLRGFRARSLGPGTVDPTQYISGNTGFIADQSGDIKLEASIEYRPHLFSIVYGALFADAGNIWNARGHQPGGTFSSNFLKQLATDVGFGLRFDASVLVLRTDFGFPLTKPFTQSNPAINYDKMVFNLAIGYPF</sequence>
<dbReference type="AlphaFoldDB" id="A0A6I4I8D0"/>
<dbReference type="Gene3D" id="2.40.160.50">
    <property type="entry name" value="membrane protein fhac: a member of the omp85/tpsb transporter family"/>
    <property type="match status" value="1"/>
</dbReference>
<dbReference type="GO" id="GO:0019867">
    <property type="term" value="C:outer membrane"/>
    <property type="evidence" value="ECO:0007669"/>
    <property type="project" value="InterPro"/>
</dbReference>
<comment type="subcellular location">
    <subcellularLocation>
        <location evidence="1">Membrane</location>
    </subcellularLocation>
</comment>
<evidence type="ECO:0000313" key="7">
    <source>
        <dbReference type="EMBL" id="MVN89729.1"/>
    </source>
</evidence>
<name>A0A6I4I8D0_9SPHI</name>
<protein>
    <submittedName>
        <fullName evidence="7">BamA/TamA family outer membrane protein</fullName>
    </submittedName>
</protein>
<evidence type="ECO:0000256" key="5">
    <source>
        <dbReference type="ARBA" id="ARBA00023237"/>
    </source>
</evidence>
<dbReference type="Proteomes" id="UP000434850">
    <property type="component" value="Unassembled WGS sequence"/>
</dbReference>
<organism evidence="7 8">
    <name type="scientific">Mucilaginibacter aquatilis</name>
    <dbReference type="NCBI Taxonomy" id="1517760"/>
    <lineage>
        <taxon>Bacteria</taxon>
        <taxon>Pseudomonadati</taxon>
        <taxon>Bacteroidota</taxon>
        <taxon>Sphingobacteriia</taxon>
        <taxon>Sphingobacteriales</taxon>
        <taxon>Sphingobacteriaceae</taxon>
        <taxon>Mucilaginibacter</taxon>
    </lineage>
</organism>
<evidence type="ECO:0000259" key="6">
    <source>
        <dbReference type="Pfam" id="PF01103"/>
    </source>
</evidence>
<dbReference type="Pfam" id="PF01103">
    <property type="entry name" value="Omp85"/>
    <property type="match status" value="1"/>
</dbReference>